<dbReference type="GO" id="GO:0005881">
    <property type="term" value="C:cytoplasmic microtubule"/>
    <property type="evidence" value="ECO:0007669"/>
    <property type="project" value="TreeGrafter"/>
</dbReference>
<dbReference type="Gene3D" id="1.25.10.10">
    <property type="entry name" value="Leucine-rich Repeat Variant"/>
    <property type="match status" value="1"/>
</dbReference>
<evidence type="ECO:0000256" key="4">
    <source>
        <dbReference type="ARBA" id="ARBA00022701"/>
    </source>
</evidence>
<dbReference type="GO" id="GO:0005815">
    <property type="term" value="C:microtubule organizing center"/>
    <property type="evidence" value="ECO:0007669"/>
    <property type="project" value="TreeGrafter"/>
</dbReference>
<dbReference type="SMART" id="SM01349">
    <property type="entry name" value="TOG"/>
    <property type="match status" value="1"/>
</dbReference>
<feature type="compositionally biased region" description="Polar residues" evidence="6">
    <location>
        <begin position="917"/>
        <end position="927"/>
    </location>
</feature>
<dbReference type="GO" id="GO:0051301">
    <property type="term" value="P:cell division"/>
    <property type="evidence" value="ECO:0007669"/>
    <property type="project" value="UniProtKB-KW"/>
</dbReference>
<dbReference type="GO" id="GO:1990023">
    <property type="term" value="C:mitotic spindle midzone"/>
    <property type="evidence" value="ECO:0007669"/>
    <property type="project" value="TreeGrafter"/>
</dbReference>
<feature type="compositionally biased region" description="Polar residues" evidence="6">
    <location>
        <begin position="355"/>
        <end position="364"/>
    </location>
</feature>
<dbReference type="PANTHER" id="PTHR21567:SF9">
    <property type="entry name" value="CLIP-ASSOCIATING PROTEIN"/>
    <property type="match status" value="1"/>
</dbReference>
<dbReference type="PANTHER" id="PTHR21567">
    <property type="entry name" value="CLASP"/>
    <property type="match status" value="1"/>
</dbReference>
<feature type="compositionally biased region" description="Low complexity" evidence="6">
    <location>
        <begin position="305"/>
        <end position="316"/>
    </location>
</feature>
<dbReference type="InterPro" id="IPR011989">
    <property type="entry name" value="ARM-like"/>
</dbReference>
<proteinExistence type="inferred from homology"/>
<dbReference type="InterPro" id="IPR016024">
    <property type="entry name" value="ARM-type_fold"/>
</dbReference>
<gene>
    <name evidence="8" type="ORF">INT46_011050</name>
</gene>
<comment type="subcellular location">
    <subcellularLocation>
        <location evidence="1">Cytoplasm</location>
        <location evidence="1">Cytoskeleton</location>
        <location evidence="1">Spindle</location>
    </subcellularLocation>
</comment>
<dbReference type="GO" id="GO:0008017">
    <property type="term" value="F:microtubule binding"/>
    <property type="evidence" value="ECO:0007669"/>
    <property type="project" value="TreeGrafter"/>
</dbReference>
<evidence type="ECO:0000259" key="7">
    <source>
        <dbReference type="SMART" id="SM01349"/>
    </source>
</evidence>
<evidence type="ECO:0000313" key="9">
    <source>
        <dbReference type="Proteomes" id="UP000650833"/>
    </source>
</evidence>
<comment type="caution">
    <text evidence="8">The sequence shown here is derived from an EMBL/GenBank/DDBJ whole genome shotgun (WGS) entry which is preliminary data.</text>
</comment>
<dbReference type="InterPro" id="IPR034085">
    <property type="entry name" value="TOG"/>
</dbReference>
<feature type="compositionally biased region" description="Polar residues" evidence="6">
    <location>
        <begin position="394"/>
        <end position="411"/>
    </location>
</feature>
<keyword evidence="5" id="KW-0498">Mitosis</keyword>
<keyword evidence="9" id="KW-1185">Reference proteome</keyword>
<keyword evidence="3" id="KW-0132">Cell division</keyword>
<dbReference type="SUPFAM" id="SSF48371">
    <property type="entry name" value="ARM repeat"/>
    <property type="match status" value="1"/>
</dbReference>
<evidence type="ECO:0000256" key="2">
    <source>
        <dbReference type="ARBA" id="ARBA00009549"/>
    </source>
</evidence>
<feature type="compositionally biased region" description="Low complexity" evidence="6">
    <location>
        <begin position="874"/>
        <end position="896"/>
    </location>
</feature>
<feature type="non-terminal residue" evidence="8">
    <location>
        <position position="1"/>
    </location>
</feature>
<dbReference type="EMBL" id="JAEPRC010000677">
    <property type="protein sequence ID" value="KAG2193054.1"/>
    <property type="molecule type" value="Genomic_DNA"/>
</dbReference>
<keyword evidence="4" id="KW-0493">Microtubule</keyword>
<dbReference type="GO" id="GO:0005876">
    <property type="term" value="C:spindle microtubule"/>
    <property type="evidence" value="ECO:0007669"/>
    <property type="project" value="TreeGrafter"/>
</dbReference>
<evidence type="ECO:0000256" key="5">
    <source>
        <dbReference type="ARBA" id="ARBA00022776"/>
    </source>
</evidence>
<dbReference type="InterPro" id="IPR024395">
    <property type="entry name" value="CLASP_N_dom"/>
</dbReference>
<feature type="region of interest" description="Disordered" evidence="6">
    <location>
        <begin position="874"/>
        <end position="936"/>
    </location>
</feature>
<sequence>MNSVNKQRDKEIASLRELNHELGAAVLLFAGKETESNWTSRLSFLRKIRAVLVSENSITWRDNLLKGLHDCIPVVINSVHSNRTTVASETLSFVEDIGNSVGDSLVSYTLEIILSNLLKISSVTKKVMADKAFKVTNSLLSKIPFQHKLLSMLCKTAKEKNPQLREFASTYIQTVLKTHGSNEYVKSKVESTDLNQLIAIFIKEGLVNAAPSVRDGSKKTYLVYRRYWPILAEKLFQTLDSTIQRRLGVTSPSSSIKTATPTANKITKANSNTRINKTLRSSVENELKPGTLMSPRSSFSTTKSTATMTPMPALTPRPALISRHSASTTRSSIPDKPKLNVTTKAVRPMIEKSIQKSAPMSPQPSLKPVSKLDVQVTSKPGIEATSKPGIEATPKSNIETTSQPKTKASSQINIKATPKSNFKLPLKPGNSASKYSHVSSVYSNIKVKSSSERRAELAAAKLLRNDTEKATQSTNDSNLKTSHIPIRSTVIKKNTHAIKSRTSQFSSVSAPSISIKHHLRSKDNMVSTARRTQSEAHQQSKAASASLLHKLESKDHHMKCNGLRLLSDRLSKTKYDSNVQSINLPPDVPSKFDILPILMETLASQDSELELYEALMSWDILAGVFMYIMAFNYYNPTLIIADQQCRSKNLSIKRREIMSIYSKGLKRVKMFLKRNDPDLAQRLLTLMQSLSNNSAKDNDTLDISVKVDIQSFPSFENSLKCGTLEWMDEVVCDYIGLAQDEDQDIVMQGSRWLNVTLQESPAGTWFETSSNIKSYVSFVINELKQEKLDDDIYAALCRLLGHLKIANERVFENEIKQLNSQEAHIIDTAIHRMVDTDLCDLNSLSTLSSEESLPISEEERSISTNDQIISMNIPTKLSPTTTSPLSLHSSPHASPSRPNKRKSFVDDDDQENIPEDITSTSNNQDDTNIFKKRKQF</sequence>
<dbReference type="Pfam" id="PF12348">
    <property type="entry name" value="CLASP_N"/>
    <property type="match status" value="1"/>
</dbReference>
<feature type="compositionally biased region" description="Polar residues" evidence="6">
    <location>
        <begin position="294"/>
        <end position="304"/>
    </location>
</feature>
<feature type="domain" description="TOG" evidence="7">
    <location>
        <begin position="11"/>
        <end position="253"/>
    </location>
</feature>
<keyword evidence="5" id="KW-0131">Cell cycle</keyword>
<feature type="region of interest" description="Disordered" evidence="6">
    <location>
        <begin position="353"/>
        <end position="411"/>
    </location>
</feature>
<comment type="similarity">
    <text evidence="2">Belongs to the CLASP family.</text>
</comment>
<dbReference type="Proteomes" id="UP000650833">
    <property type="component" value="Unassembled WGS sequence"/>
</dbReference>
<reference evidence="8" key="1">
    <citation type="submission" date="2020-12" db="EMBL/GenBank/DDBJ databases">
        <title>Metabolic potential, ecology and presence of endohyphal bacteria is reflected in genomic diversity of Mucoromycotina.</title>
        <authorList>
            <person name="Muszewska A."/>
            <person name="Okrasinska A."/>
            <person name="Steczkiewicz K."/>
            <person name="Drgas O."/>
            <person name="Orlowska M."/>
            <person name="Perlinska-Lenart U."/>
            <person name="Aleksandrzak-Piekarczyk T."/>
            <person name="Szatraj K."/>
            <person name="Zielenkiewicz U."/>
            <person name="Pilsyk S."/>
            <person name="Malc E."/>
            <person name="Mieczkowski P."/>
            <person name="Kruszewska J.S."/>
            <person name="Biernat P."/>
            <person name="Pawlowska J."/>
        </authorList>
    </citation>
    <scope>NUCLEOTIDE SEQUENCE</scope>
    <source>
        <strain evidence="8">CBS 226.32</strain>
    </source>
</reference>
<protein>
    <recommendedName>
        <fullName evidence="7">TOG domain-containing protein</fullName>
    </recommendedName>
</protein>
<dbReference type="OrthoDB" id="46159at2759"/>
<evidence type="ECO:0000256" key="1">
    <source>
        <dbReference type="ARBA" id="ARBA00004186"/>
    </source>
</evidence>
<organism evidence="8 9">
    <name type="scientific">Mucor plumbeus</name>
    <dbReference type="NCBI Taxonomy" id="97098"/>
    <lineage>
        <taxon>Eukaryota</taxon>
        <taxon>Fungi</taxon>
        <taxon>Fungi incertae sedis</taxon>
        <taxon>Mucoromycota</taxon>
        <taxon>Mucoromycotina</taxon>
        <taxon>Mucoromycetes</taxon>
        <taxon>Mucorales</taxon>
        <taxon>Mucorineae</taxon>
        <taxon>Mucoraceae</taxon>
        <taxon>Mucor</taxon>
    </lineage>
</organism>
<dbReference type="GO" id="GO:0090307">
    <property type="term" value="P:mitotic spindle assembly"/>
    <property type="evidence" value="ECO:0007669"/>
    <property type="project" value="TreeGrafter"/>
</dbReference>
<feature type="region of interest" description="Disordered" evidence="6">
    <location>
        <begin position="850"/>
        <end position="869"/>
    </location>
</feature>
<name>A0A8H7QIW9_9FUNG</name>
<dbReference type="AlphaFoldDB" id="A0A8H7QIW9"/>
<feature type="region of interest" description="Disordered" evidence="6">
    <location>
        <begin position="518"/>
        <end position="539"/>
    </location>
</feature>
<feature type="region of interest" description="Disordered" evidence="6">
    <location>
        <begin position="288"/>
        <end position="316"/>
    </location>
</feature>
<evidence type="ECO:0000313" key="8">
    <source>
        <dbReference type="EMBL" id="KAG2193054.1"/>
    </source>
</evidence>
<evidence type="ECO:0000256" key="3">
    <source>
        <dbReference type="ARBA" id="ARBA00022618"/>
    </source>
</evidence>
<feature type="compositionally biased region" description="Polar residues" evidence="6">
    <location>
        <begin position="524"/>
        <end position="539"/>
    </location>
</feature>
<accession>A0A8H7QIW9</accession>
<evidence type="ECO:0000256" key="6">
    <source>
        <dbReference type="SAM" id="MobiDB-lite"/>
    </source>
</evidence>